<evidence type="ECO:0000313" key="2">
    <source>
        <dbReference type="Proteomes" id="UP001642484"/>
    </source>
</evidence>
<dbReference type="EMBL" id="CAXAMN010022551">
    <property type="protein sequence ID" value="CAK9070731.1"/>
    <property type="molecule type" value="Genomic_DNA"/>
</dbReference>
<proteinExistence type="predicted"/>
<name>A0ABP0P4M7_9DINO</name>
<gene>
    <name evidence="1" type="ORF">CCMP2556_LOCUS34795</name>
</gene>
<keyword evidence="2" id="KW-1185">Reference proteome</keyword>
<reference evidence="1 2" key="1">
    <citation type="submission" date="2024-02" db="EMBL/GenBank/DDBJ databases">
        <authorList>
            <person name="Chen Y."/>
            <person name="Shah S."/>
            <person name="Dougan E. K."/>
            <person name="Thang M."/>
            <person name="Chan C."/>
        </authorList>
    </citation>
    <scope>NUCLEOTIDE SEQUENCE [LARGE SCALE GENOMIC DNA]</scope>
</reference>
<dbReference type="Proteomes" id="UP001642484">
    <property type="component" value="Unassembled WGS sequence"/>
</dbReference>
<sequence>MPQERLSSLENMTLGPEWLQQGFRSSPKREAEKAVASPSVHRYGRDQLLLFQSAMLLPAAPRLANGRPKPTEELEPGIYPVFGAMTKENLVSDGVLPASSLEDKGGPVAGTLRGRAEGPGAEASRVPTRLTLAEPNKGFGEARGETANTEDFTPVECMRSLVAILIGSWNDGEGWGVTRDLFLPVHVWTLEVLAVAETGDENESIAIQNFSNEWLTGLQ</sequence>
<accession>A0ABP0P4M7</accession>
<comment type="caution">
    <text evidence="1">The sequence shown here is derived from an EMBL/GenBank/DDBJ whole genome shotgun (WGS) entry which is preliminary data.</text>
</comment>
<organism evidence="1 2">
    <name type="scientific">Durusdinium trenchii</name>
    <dbReference type="NCBI Taxonomy" id="1381693"/>
    <lineage>
        <taxon>Eukaryota</taxon>
        <taxon>Sar</taxon>
        <taxon>Alveolata</taxon>
        <taxon>Dinophyceae</taxon>
        <taxon>Suessiales</taxon>
        <taxon>Symbiodiniaceae</taxon>
        <taxon>Durusdinium</taxon>
    </lineage>
</organism>
<protein>
    <submittedName>
        <fullName evidence="1">Uncharacterized protein</fullName>
    </submittedName>
</protein>
<evidence type="ECO:0000313" key="1">
    <source>
        <dbReference type="EMBL" id="CAK9070731.1"/>
    </source>
</evidence>